<dbReference type="SUPFAM" id="SSF46785">
    <property type="entry name" value="Winged helix' DNA-binding domain"/>
    <property type="match status" value="1"/>
</dbReference>
<dbReference type="EMBL" id="CP136594">
    <property type="protein sequence ID" value="WOE74493.1"/>
    <property type="molecule type" value="Genomic_DNA"/>
</dbReference>
<dbReference type="GO" id="GO:0003700">
    <property type="term" value="F:DNA-binding transcription factor activity"/>
    <property type="evidence" value="ECO:0007669"/>
    <property type="project" value="InterPro"/>
</dbReference>
<evidence type="ECO:0000313" key="3">
    <source>
        <dbReference type="Proteomes" id="UP001302429"/>
    </source>
</evidence>
<accession>A0AA97I0L6</accession>
<dbReference type="InterPro" id="IPR039422">
    <property type="entry name" value="MarR/SlyA-like"/>
</dbReference>
<dbReference type="Proteomes" id="UP001302429">
    <property type="component" value="Chromosome"/>
</dbReference>
<dbReference type="PANTHER" id="PTHR33164:SF43">
    <property type="entry name" value="HTH-TYPE TRANSCRIPTIONAL REPRESSOR YETL"/>
    <property type="match status" value="1"/>
</dbReference>
<dbReference type="Pfam" id="PF01047">
    <property type="entry name" value="MarR"/>
    <property type="match status" value="1"/>
</dbReference>
<dbReference type="PANTHER" id="PTHR33164">
    <property type="entry name" value="TRANSCRIPTIONAL REGULATOR, MARR FAMILY"/>
    <property type="match status" value="1"/>
</dbReference>
<evidence type="ECO:0000259" key="1">
    <source>
        <dbReference type="PROSITE" id="PS50995"/>
    </source>
</evidence>
<organism evidence="2 3">
    <name type="scientific">Alterisphingorhabdus coralli</name>
    <dbReference type="NCBI Taxonomy" id="3071408"/>
    <lineage>
        <taxon>Bacteria</taxon>
        <taxon>Pseudomonadati</taxon>
        <taxon>Pseudomonadota</taxon>
        <taxon>Alphaproteobacteria</taxon>
        <taxon>Sphingomonadales</taxon>
        <taxon>Sphingomonadaceae</taxon>
        <taxon>Alterisphingorhabdus (ex Yan et al. 2024)</taxon>
    </lineage>
</organism>
<sequence length="120" mass="13081">MTMIAQWMQGLVNYVRAAEPDLTNRQLAVLLLVHYTSGPHTVRGLAEALAVSKPVITRALDKLANLGFLARQADEADGRNVFIVGTSRGGAFLAKFEDYFGNNAAERSAFARDNGIIVHH</sequence>
<reference evidence="2 3" key="1">
    <citation type="submission" date="2023-10" db="EMBL/GenBank/DDBJ databases">
        <title>Complete genome sequence of a Sphingomonadaceae bacterium.</title>
        <authorList>
            <person name="Yan C."/>
        </authorList>
    </citation>
    <scope>NUCLEOTIDE SEQUENCE [LARGE SCALE GENOMIC DNA]</scope>
    <source>
        <strain evidence="2 3">SCSIO 66989</strain>
    </source>
</reference>
<proteinExistence type="predicted"/>
<name>A0AA97I0L6_9SPHN</name>
<feature type="domain" description="HTH marR-type" evidence="1">
    <location>
        <begin position="1"/>
        <end position="120"/>
    </location>
</feature>
<protein>
    <submittedName>
        <fullName evidence="2">MarR family transcriptional regulator</fullName>
    </submittedName>
</protein>
<gene>
    <name evidence="2" type="ORF">RB602_11625</name>
</gene>
<dbReference type="RefSeq" id="WP_317080747.1">
    <property type="nucleotide sequence ID" value="NZ_CP136594.1"/>
</dbReference>
<dbReference type="InterPro" id="IPR036390">
    <property type="entry name" value="WH_DNA-bd_sf"/>
</dbReference>
<keyword evidence="3" id="KW-1185">Reference proteome</keyword>
<evidence type="ECO:0000313" key="2">
    <source>
        <dbReference type="EMBL" id="WOE74493.1"/>
    </source>
</evidence>
<dbReference type="PROSITE" id="PS50995">
    <property type="entry name" value="HTH_MARR_2"/>
    <property type="match status" value="1"/>
</dbReference>
<dbReference type="AlphaFoldDB" id="A0AA97I0L6"/>
<dbReference type="GO" id="GO:0006950">
    <property type="term" value="P:response to stress"/>
    <property type="evidence" value="ECO:0007669"/>
    <property type="project" value="TreeGrafter"/>
</dbReference>
<dbReference type="SMART" id="SM00347">
    <property type="entry name" value="HTH_MARR"/>
    <property type="match status" value="1"/>
</dbReference>
<dbReference type="Gene3D" id="1.10.10.10">
    <property type="entry name" value="Winged helix-like DNA-binding domain superfamily/Winged helix DNA-binding domain"/>
    <property type="match status" value="1"/>
</dbReference>
<dbReference type="KEGG" id="acoa:RB602_11625"/>
<dbReference type="InterPro" id="IPR000835">
    <property type="entry name" value="HTH_MarR-typ"/>
</dbReference>
<dbReference type="InterPro" id="IPR036388">
    <property type="entry name" value="WH-like_DNA-bd_sf"/>
</dbReference>